<proteinExistence type="predicted"/>
<comment type="caution">
    <text evidence="1">The sequence shown here is derived from an EMBL/GenBank/DDBJ whole genome shotgun (WGS) entry which is preliminary data.</text>
</comment>
<organism evidence="1 2">
    <name type="scientific">Batillaria attramentaria</name>
    <dbReference type="NCBI Taxonomy" id="370345"/>
    <lineage>
        <taxon>Eukaryota</taxon>
        <taxon>Metazoa</taxon>
        <taxon>Spiralia</taxon>
        <taxon>Lophotrochozoa</taxon>
        <taxon>Mollusca</taxon>
        <taxon>Gastropoda</taxon>
        <taxon>Caenogastropoda</taxon>
        <taxon>Sorbeoconcha</taxon>
        <taxon>Cerithioidea</taxon>
        <taxon>Batillariidae</taxon>
        <taxon>Batillaria</taxon>
    </lineage>
</organism>
<sequence length="66" mass="7451">VTFSQLLRQMSVYVTKESILFYPTLYITPNLLIFPSLPITPSSPEANIDTVRAMKLENSTRVCLTS</sequence>
<feature type="non-terminal residue" evidence="1">
    <location>
        <position position="1"/>
    </location>
</feature>
<keyword evidence="2" id="KW-1185">Reference proteome</keyword>
<evidence type="ECO:0000313" key="1">
    <source>
        <dbReference type="EMBL" id="KAK7494740.1"/>
    </source>
</evidence>
<name>A0ABD0L6G6_9CAEN</name>
<dbReference type="AlphaFoldDB" id="A0ABD0L6G6"/>
<feature type="non-terminal residue" evidence="1">
    <location>
        <position position="66"/>
    </location>
</feature>
<accession>A0ABD0L6G6</accession>
<gene>
    <name evidence="1" type="ORF">BaRGS_00014138</name>
</gene>
<dbReference type="EMBL" id="JACVVK020000081">
    <property type="protein sequence ID" value="KAK7494740.1"/>
    <property type="molecule type" value="Genomic_DNA"/>
</dbReference>
<reference evidence="1 2" key="1">
    <citation type="journal article" date="2023" name="Sci. Data">
        <title>Genome assembly of the Korean intertidal mud-creeper Batillaria attramentaria.</title>
        <authorList>
            <person name="Patra A.K."/>
            <person name="Ho P.T."/>
            <person name="Jun S."/>
            <person name="Lee S.J."/>
            <person name="Kim Y."/>
            <person name="Won Y.J."/>
        </authorList>
    </citation>
    <scope>NUCLEOTIDE SEQUENCE [LARGE SCALE GENOMIC DNA]</scope>
    <source>
        <strain evidence="1">Wonlab-2016</strain>
    </source>
</reference>
<evidence type="ECO:0000313" key="2">
    <source>
        <dbReference type="Proteomes" id="UP001519460"/>
    </source>
</evidence>
<protein>
    <submittedName>
        <fullName evidence="1">Uncharacterized protein</fullName>
    </submittedName>
</protein>
<dbReference type="Proteomes" id="UP001519460">
    <property type="component" value="Unassembled WGS sequence"/>
</dbReference>